<dbReference type="InterPro" id="IPR036390">
    <property type="entry name" value="WH_DNA-bd_sf"/>
</dbReference>
<dbReference type="RefSeq" id="WP_085757509.1">
    <property type="nucleotide sequence ID" value="NZ_CP019343.1"/>
</dbReference>
<dbReference type="STRING" id="716816.BST96_04295"/>
<dbReference type="Gene3D" id="6.10.140.190">
    <property type="match status" value="1"/>
</dbReference>
<dbReference type="Gene3D" id="1.10.10.10">
    <property type="entry name" value="Winged helix-like DNA-binding domain superfamily/Winged helix DNA-binding domain"/>
    <property type="match status" value="1"/>
</dbReference>
<gene>
    <name evidence="3" type="ORF">BST96_04295</name>
</gene>
<dbReference type="EMBL" id="CP019343">
    <property type="protein sequence ID" value="ARN73398.1"/>
    <property type="molecule type" value="Genomic_DNA"/>
</dbReference>
<dbReference type="KEGG" id="osg:BST96_04295"/>
<evidence type="ECO:0000313" key="4">
    <source>
        <dbReference type="Proteomes" id="UP000193450"/>
    </source>
</evidence>
<reference evidence="3 4" key="1">
    <citation type="submission" date="2016-11" db="EMBL/GenBank/DDBJ databases">
        <title>Trade-off between light-utilization and light-protection in marine flavobacteria.</title>
        <authorList>
            <person name="Kumagai Y."/>
        </authorList>
    </citation>
    <scope>NUCLEOTIDE SEQUENCE [LARGE SCALE GENOMIC DNA]</scope>
    <source>
        <strain evidence="3 4">NBRC 107125</strain>
    </source>
</reference>
<name>A0A1X9N5N2_9GAMM</name>
<keyword evidence="4" id="KW-1185">Reference proteome</keyword>
<proteinExistence type="predicted"/>
<dbReference type="PANTHER" id="PTHR43252">
    <property type="entry name" value="TRANSCRIPTIONAL REGULATOR YQJI"/>
    <property type="match status" value="1"/>
</dbReference>
<protein>
    <recommendedName>
        <fullName evidence="5">PadR family transcriptional regulator</fullName>
    </recommendedName>
</protein>
<evidence type="ECO:0000313" key="3">
    <source>
        <dbReference type="EMBL" id="ARN73398.1"/>
    </source>
</evidence>
<evidence type="ECO:0008006" key="5">
    <source>
        <dbReference type="Google" id="ProtNLM"/>
    </source>
</evidence>
<feature type="domain" description="Transcription regulator PadR N-terminal" evidence="1">
    <location>
        <begin position="7"/>
        <end position="80"/>
    </location>
</feature>
<dbReference type="Pfam" id="PF10400">
    <property type="entry name" value="Vir_act_alpha_C"/>
    <property type="match status" value="1"/>
</dbReference>
<dbReference type="PANTHER" id="PTHR43252:SF4">
    <property type="entry name" value="TRANSCRIPTIONAL REGULATORY PROTEIN"/>
    <property type="match status" value="1"/>
</dbReference>
<feature type="domain" description="Transcription regulator PadR C-terminal" evidence="2">
    <location>
        <begin position="92"/>
        <end position="175"/>
    </location>
</feature>
<evidence type="ECO:0000259" key="1">
    <source>
        <dbReference type="Pfam" id="PF03551"/>
    </source>
</evidence>
<accession>A0A1X9N5N2</accession>
<dbReference type="Pfam" id="PF03551">
    <property type="entry name" value="PadR"/>
    <property type="match status" value="1"/>
</dbReference>
<dbReference type="AlphaFoldDB" id="A0A1X9N5N2"/>
<dbReference type="InterPro" id="IPR018309">
    <property type="entry name" value="Tscrpt_reg_PadR_C"/>
</dbReference>
<dbReference type="SUPFAM" id="SSF46785">
    <property type="entry name" value="Winged helix' DNA-binding domain"/>
    <property type="match status" value="1"/>
</dbReference>
<organism evidence="3 4">
    <name type="scientific">Oceanicoccus sagamiensis</name>
    <dbReference type="NCBI Taxonomy" id="716816"/>
    <lineage>
        <taxon>Bacteria</taxon>
        <taxon>Pseudomonadati</taxon>
        <taxon>Pseudomonadota</taxon>
        <taxon>Gammaproteobacteria</taxon>
        <taxon>Cellvibrionales</taxon>
        <taxon>Spongiibacteraceae</taxon>
        <taxon>Oceanicoccus</taxon>
    </lineage>
</organism>
<dbReference type="OrthoDB" id="3186544at2"/>
<dbReference type="Proteomes" id="UP000193450">
    <property type="component" value="Chromosome"/>
</dbReference>
<sequence>MSLKHALLAMLDIDKGSGYDLIKRFDQSVAFFWPSSFQQVYKELTWLEDKGFILAEAVNQQGKPDKKIYQVTDSGGEELQRWLSLPAKEMKIKDTFLIKVFGGQRSTPEQLLEDLHRQQRQHKENLASYKTIAHNLKQLSPAKFKQYALPYQTLKLGIRFEETWLEWSEETELLLSRGDIG</sequence>
<dbReference type="InterPro" id="IPR036388">
    <property type="entry name" value="WH-like_DNA-bd_sf"/>
</dbReference>
<dbReference type="InterPro" id="IPR005149">
    <property type="entry name" value="Tscrpt_reg_PadR_N"/>
</dbReference>
<evidence type="ECO:0000259" key="2">
    <source>
        <dbReference type="Pfam" id="PF10400"/>
    </source>
</evidence>